<keyword evidence="5" id="KW-1185">Reference proteome</keyword>
<feature type="coiled-coil region" evidence="2">
    <location>
        <begin position="36"/>
        <end position="81"/>
    </location>
</feature>
<evidence type="ECO:0000313" key="5">
    <source>
        <dbReference type="Proteomes" id="UP000291020"/>
    </source>
</evidence>
<protein>
    <recommendedName>
        <fullName evidence="3">DUF4200 domain-containing protein</fullName>
    </recommendedName>
</protein>
<dbReference type="PANTHER" id="PTHR21683">
    <property type="entry name" value="COILED-COIL DOMAIN-CONTAINING PROTEIN 42 LIKE-2-LIKE-RELATED"/>
    <property type="match status" value="1"/>
</dbReference>
<dbReference type="Ensembl" id="ENSGAGT00000035996.1">
    <property type="protein sequence ID" value="ENSGAGP00000031740.1"/>
    <property type="gene ID" value="ENSGAGG00000022801.1"/>
</dbReference>
<dbReference type="InterPro" id="IPR051147">
    <property type="entry name" value="CFAP_domain-containing"/>
</dbReference>
<dbReference type="GO" id="GO:0005856">
    <property type="term" value="C:cytoskeleton"/>
    <property type="evidence" value="ECO:0007669"/>
    <property type="project" value="UniProtKB-ARBA"/>
</dbReference>
<dbReference type="PANTHER" id="PTHR21683:SF2">
    <property type="entry name" value="COILED-COIL DOMAIN-CONTAINING PROTEIN 42 LIKE-2-LIKE"/>
    <property type="match status" value="1"/>
</dbReference>
<name>A0A452IUE8_9SAUR</name>
<dbReference type="InterPro" id="IPR025252">
    <property type="entry name" value="DUF4200"/>
</dbReference>
<organism evidence="4 5">
    <name type="scientific">Gopherus agassizii</name>
    <name type="common">Agassiz's desert tortoise</name>
    <dbReference type="NCBI Taxonomy" id="38772"/>
    <lineage>
        <taxon>Eukaryota</taxon>
        <taxon>Metazoa</taxon>
        <taxon>Chordata</taxon>
        <taxon>Craniata</taxon>
        <taxon>Vertebrata</taxon>
        <taxon>Euteleostomi</taxon>
        <taxon>Archelosauria</taxon>
        <taxon>Testudinata</taxon>
        <taxon>Testudines</taxon>
        <taxon>Cryptodira</taxon>
        <taxon>Durocryptodira</taxon>
        <taxon>Testudinoidea</taxon>
        <taxon>Testudinidae</taxon>
        <taxon>Gopherus</taxon>
    </lineage>
</organism>
<dbReference type="Proteomes" id="UP000291020">
    <property type="component" value="Unassembled WGS sequence"/>
</dbReference>
<evidence type="ECO:0000313" key="4">
    <source>
        <dbReference type="Ensembl" id="ENSGAGP00000031740.1"/>
    </source>
</evidence>
<evidence type="ECO:0000256" key="1">
    <source>
        <dbReference type="ARBA" id="ARBA00023054"/>
    </source>
</evidence>
<reference evidence="5" key="1">
    <citation type="journal article" date="2017" name="PLoS ONE">
        <title>The Agassiz's desert tortoise genome provides a resource for the conservation of a threatened species.</title>
        <authorList>
            <person name="Tollis M."/>
            <person name="DeNardo D.F."/>
            <person name="Cornelius J.A."/>
            <person name="Dolby G.A."/>
            <person name="Edwards T."/>
            <person name="Henen B.T."/>
            <person name="Karl A.E."/>
            <person name="Murphy R.W."/>
            <person name="Kusumi K."/>
        </authorList>
    </citation>
    <scope>NUCLEOTIDE SEQUENCE [LARGE SCALE GENOMIC DNA]</scope>
</reference>
<accession>A0A452IUE8</accession>
<dbReference type="AlphaFoldDB" id="A0A452IUE8"/>
<evidence type="ECO:0000256" key="2">
    <source>
        <dbReference type="SAM" id="Coils"/>
    </source>
</evidence>
<reference evidence="4" key="3">
    <citation type="submission" date="2025-09" db="UniProtKB">
        <authorList>
            <consortium name="Ensembl"/>
        </authorList>
    </citation>
    <scope>IDENTIFICATION</scope>
</reference>
<sequence length="316" mass="36865">MAFELEEYLRAAFRDKLLLPKMPEREDDYLTPATRLLEKRRELAEVEQALLAQKEEFQMKMESLQQRQKELQHKEGQLKEAIFKFDKFLKDNDSKRSRALHKVSEQREQVVQKAVEAMRLRQEIARLLVERDRLQRRLEAHAIFWSYLQAVLEKTEQFQEIQALIDRFRTLTATNVSLVQQDLGSREAMAEKQAQLQQYLEQSNNEIMQLNNQLAVLQAQQEQARAKVHQWESKWTEIQNTAAKKTLQLGQIKMATLNLFQLVTKQMKLQVDVPLEDTETQLDTVQLCMLDLADILADLRKVDPAPAIQPSPAAAS</sequence>
<reference evidence="4" key="2">
    <citation type="submission" date="2025-08" db="UniProtKB">
        <authorList>
            <consortium name="Ensembl"/>
        </authorList>
    </citation>
    <scope>IDENTIFICATION</scope>
</reference>
<dbReference type="STRING" id="38772.ENSGAGP00000031740"/>
<proteinExistence type="predicted"/>
<dbReference type="Pfam" id="PF13863">
    <property type="entry name" value="DUF4200"/>
    <property type="match status" value="1"/>
</dbReference>
<evidence type="ECO:0000259" key="3">
    <source>
        <dbReference type="Pfam" id="PF13863"/>
    </source>
</evidence>
<feature type="coiled-coil region" evidence="2">
    <location>
        <begin position="186"/>
        <end position="234"/>
    </location>
</feature>
<feature type="domain" description="DUF4200" evidence="3">
    <location>
        <begin position="36"/>
        <end position="154"/>
    </location>
</feature>
<keyword evidence="1 2" id="KW-0175">Coiled coil</keyword>